<dbReference type="EMBL" id="OZ019897">
    <property type="protein sequence ID" value="CAK9225689.1"/>
    <property type="molecule type" value="Genomic_DNA"/>
</dbReference>
<protein>
    <submittedName>
        <fullName evidence="1">Uncharacterized protein</fullName>
    </submittedName>
</protein>
<name>A0ABP0UNM5_9BRYO</name>
<organism evidence="1 2">
    <name type="scientific">Sphagnum troendelagicum</name>
    <dbReference type="NCBI Taxonomy" id="128251"/>
    <lineage>
        <taxon>Eukaryota</taxon>
        <taxon>Viridiplantae</taxon>
        <taxon>Streptophyta</taxon>
        <taxon>Embryophyta</taxon>
        <taxon>Bryophyta</taxon>
        <taxon>Sphagnophytina</taxon>
        <taxon>Sphagnopsida</taxon>
        <taxon>Sphagnales</taxon>
        <taxon>Sphagnaceae</taxon>
        <taxon>Sphagnum</taxon>
    </lineage>
</organism>
<gene>
    <name evidence="1" type="ORF">CSSPTR1EN2_LOCUS17803</name>
</gene>
<accession>A0ABP0UNM5</accession>
<reference evidence="1" key="1">
    <citation type="submission" date="2024-02" db="EMBL/GenBank/DDBJ databases">
        <authorList>
            <consortium name="ELIXIR-Norway"/>
            <consortium name="Elixir Norway"/>
        </authorList>
    </citation>
    <scope>NUCLEOTIDE SEQUENCE</scope>
</reference>
<sequence>MRCNMHLVRTKKRIQGARVRMQAKKVQLAKIQLQKESTNEKVKDILSDSQGKLVEIFQDSVARNRHLFSSSWHKYGDTCSKTFFDFHRIGKKKALLRELETEFGTISGQSNLSQYIIDFYTHLYSLDTHAFGTVEAQEQCWVNVPVRVTIKTNAFLTRNFTLKEIHDAISALPKGKALRHDGVLMEFFQKCADEVAPMLLKAFTAMLNSG</sequence>
<evidence type="ECO:0000313" key="2">
    <source>
        <dbReference type="Proteomes" id="UP001497512"/>
    </source>
</evidence>
<evidence type="ECO:0000313" key="1">
    <source>
        <dbReference type="EMBL" id="CAK9225689.1"/>
    </source>
</evidence>
<keyword evidence="2" id="KW-1185">Reference proteome</keyword>
<dbReference type="Proteomes" id="UP001497512">
    <property type="component" value="Chromosome 5"/>
</dbReference>
<proteinExistence type="predicted"/>